<feature type="compositionally biased region" description="Basic residues" evidence="1">
    <location>
        <begin position="308"/>
        <end position="324"/>
    </location>
</feature>
<feature type="region of interest" description="Disordered" evidence="1">
    <location>
        <begin position="1"/>
        <end position="48"/>
    </location>
</feature>
<feature type="compositionally biased region" description="Basic residues" evidence="1">
    <location>
        <begin position="346"/>
        <end position="359"/>
    </location>
</feature>
<evidence type="ECO:0000313" key="3">
    <source>
        <dbReference type="Proteomes" id="UP000014254"/>
    </source>
</evidence>
<accession>S2JLJ2</accession>
<dbReference type="EMBL" id="KE123916">
    <property type="protein sequence ID" value="EPB90829.1"/>
    <property type="molecule type" value="Genomic_DNA"/>
</dbReference>
<name>S2JLJ2_MUCC1</name>
<reference evidence="3" key="1">
    <citation type="submission" date="2013-05" db="EMBL/GenBank/DDBJ databases">
        <title>The Genome sequence of Mucor circinelloides f. circinelloides 1006PhL.</title>
        <authorList>
            <consortium name="The Broad Institute Genomics Platform"/>
            <person name="Cuomo C."/>
            <person name="Earl A."/>
            <person name="Findley K."/>
            <person name="Lee S.C."/>
            <person name="Walker B."/>
            <person name="Young S."/>
            <person name="Zeng Q."/>
            <person name="Gargeya S."/>
            <person name="Fitzgerald M."/>
            <person name="Haas B."/>
            <person name="Abouelleil A."/>
            <person name="Allen A.W."/>
            <person name="Alvarado L."/>
            <person name="Arachchi H.M."/>
            <person name="Berlin A.M."/>
            <person name="Chapman S.B."/>
            <person name="Gainer-Dewar J."/>
            <person name="Goldberg J."/>
            <person name="Griggs A."/>
            <person name="Gujja S."/>
            <person name="Hansen M."/>
            <person name="Howarth C."/>
            <person name="Imamovic A."/>
            <person name="Ireland A."/>
            <person name="Larimer J."/>
            <person name="McCowan C."/>
            <person name="Murphy C."/>
            <person name="Pearson M."/>
            <person name="Poon T.W."/>
            <person name="Priest M."/>
            <person name="Roberts A."/>
            <person name="Saif S."/>
            <person name="Shea T."/>
            <person name="Sisk P."/>
            <person name="Sykes S."/>
            <person name="Wortman J."/>
            <person name="Nusbaum C."/>
            <person name="Birren B."/>
        </authorList>
    </citation>
    <scope>NUCLEOTIDE SEQUENCE [LARGE SCALE GENOMIC DNA]</scope>
    <source>
        <strain evidence="3">1006PhL</strain>
    </source>
</reference>
<evidence type="ECO:0000256" key="1">
    <source>
        <dbReference type="SAM" id="MobiDB-lite"/>
    </source>
</evidence>
<feature type="compositionally biased region" description="Low complexity" evidence="1">
    <location>
        <begin position="132"/>
        <end position="147"/>
    </location>
</feature>
<evidence type="ECO:0000313" key="2">
    <source>
        <dbReference type="EMBL" id="EPB90829.1"/>
    </source>
</evidence>
<feature type="compositionally biased region" description="Basic and acidic residues" evidence="1">
    <location>
        <begin position="17"/>
        <end position="31"/>
    </location>
</feature>
<dbReference type="InParanoid" id="S2JLJ2"/>
<gene>
    <name evidence="2" type="ORF">HMPREF1544_02409</name>
</gene>
<dbReference type="OMA" id="KAWKIWK"/>
<dbReference type="Proteomes" id="UP000014254">
    <property type="component" value="Unassembled WGS sequence"/>
</dbReference>
<sequence>MSDIATQQPNRSVRRQLTREQSKRERKEEKKLKKNAPDSVRFNSKKSRKVVPYNPIKAALIEKDTATPKKKSILSEMFVPVVVTDKFPATTAAAKMPENTSEVILPQENQSKEQPEEQEKKKEEEEEEFIQRQEPVLPVLPSSLLPSQEEALKENPDQSATNEDKVNASDPVAAQNTVLNNDKSEPVSINQIDVEGNNDDETKSEAIATPAVSAPGSDDDPINKYDEAENESNLVTITTTSDETNVADTNKEIREEIQQITQQQEHKKTKEEEEEETMLQKDITPAPSMTTSASISDKISPSTSTSSNKRKSTLISRLFKHKNSSKKEVNAAQDSALVSKEAPAEKKKKSKAWKIWKKL</sequence>
<keyword evidence="3" id="KW-1185">Reference proteome</keyword>
<dbReference type="AlphaFoldDB" id="S2JLJ2"/>
<proteinExistence type="predicted"/>
<feature type="compositionally biased region" description="Basic and acidic residues" evidence="1">
    <location>
        <begin position="110"/>
        <end position="123"/>
    </location>
</feature>
<feature type="compositionally biased region" description="Low complexity" evidence="1">
    <location>
        <begin position="291"/>
        <end position="307"/>
    </location>
</feature>
<feature type="compositionally biased region" description="Polar residues" evidence="1">
    <location>
        <begin position="174"/>
        <end position="191"/>
    </location>
</feature>
<dbReference type="VEuPathDB" id="FungiDB:HMPREF1544_02409"/>
<feature type="compositionally biased region" description="Polar residues" evidence="1">
    <location>
        <begin position="1"/>
        <end position="11"/>
    </location>
</feature>
<dbReference type="OrthoDB" id="2289557at2759"/>
<feature type="compositionally biased region" description="Basic and acidic residues" evidence="1">
    <location>
        <begin position="150"/>
        <end position="167"/>
    </location>
</feature>
<organism evidence="2 3">
    <name type="scientific">Mucor circinelloides f. circinelloides (strain 1006PhL)</name>
    <name type="common">Mucormycosis agent</name>
    <name type="synonym">Calyptromyces circinelloides</name>
    <dbReference type="NCBI Taxonomy" id="1220926"/>
    <lineage>
        <taxon>Eukaryota</taxon>
        <taxon>Fungi</taxon>
        <taxon>Fungi incertae sedis</taxon>
        <taxon>Mucoromycota</taxon>
        <taxon>Mucoromycotina</taxon>
        <taxon>Mucoromycetes</taxon>
        <taxon>Mucorales</taxon>
        <taxon>Mucorineae</taxon>
        <taxon>Mucoraceae</taxon>
        <taxon>Mucor</taxon>
    </lineage>
</organism>
<protein>
    <submittedName>
        <fullName evidence="2">Uncharacterized protein</fullName>
    </submittedName>
</protein>
<feature type="region of interest" description="Disordered" evidence="1">
    <location>
        <begin position="93"/>
        <end position="247"/>
    </location>
</feature>
<feature type="compositionally biased region" description="Polar residues" evidence="1">
    <location>
        <begin position="231"/>
        <end position="247"/>
    </location>
</feature>
<feature type="region of interest" description="Disordered" evidence="1">
    <location>
        <begin position="259"/>
        <end position="359"/>
    </location>
</feature>